<name>A0A9D1VA78_9BACT</name>
<accession>A0A9D1VA78</accession>
<gene>
    <name evidence="3" type="ORF">H9862_01565</name>
</gene>
<dbReference type="InterPro" id="IPR037524">
    <property type="entry name" value="PA14/GLEYA"/>
</dbReference>
<dbReference type="SUPFAM" id="SSF56988">
    <property type="entry name" value="Anthrax protective antigen"/>
    <property type="match status" value="1"/>
</dbReference>
<feature type="region of interest" description="Disordered" evidence="1">
    <location>
        <begin position="20"/>
        <end position="39"/>
    </location>
</feature>
<evidence type="ECO:0000256" key="1">
    <source>
        <dbReference type="SAM" id="MobiDB-lite"/>
    </source>
</evidence>
<evidence type="ECO:0000313" key="4">
    <source>
        <dbReference type="Proteomes" id="UP000823964"/>
    </source>
</evidence>
<protein>
    <recommendedName>
        <fullName evidence="2">PA14 domain-containing protein</fullName>
    </recommendedName>
</protein>
<proteinExistence type="predicted"/>
<reference evidence="3" key="2">
    <citation type="submission" date="2021-04" db="EMBL/GenBank/DDBJ databases">
        <authorList>
            <person name="Gilroy R."/>
        </authorList>
    </citation>
    <scope>NUCLEOTIDE SEQUENCE</scope>
    <source>
        <strain evidence="3">14975</strain>
    </source>
</reference>
<dbReference type="EMBL" id="DXFQ01000024">
    <property type="protein sequence ID" value="HIX19272.1"/>
    <property type="molecule type" value="Genomic_DNA"/>
</dbReference>
<evidence type="ECO:0000313" key="3">
    <source>
        <dbReference type="EMBL" id="HIX19272.1"/>
    </source>
</evidence>
<feature type="non-terminal residue" evidence="3">
    <location>
        <position position="1"/>
    </location>
</feature>
<sequence>DGESGGSALTGTFYDLKQKRSGASTGIRPPQGVGGQVPDADVPKIHEALHDFMRNWSEASLRQYYTSETKLYASNFYLPSCKAEYAPAAFQCKDRVKPAAWVVVYRGKVRAPKSGKFRFVGTGDDLLAVRFNNKQVLEAGWCIPSTYAKDQGTKAGSRGALKTEHGKAYHQAIKEGKDSGHRDYVIANYDGVGKWNRELGGLTAGTPFEVKEGNTYPIEILISEVPGGAFGFVLLLDEYDEDSKSWKFPGKTLDLFRTNFSEPNKQELEDLVRKENCLEGPMECPPYNADSLIWVAVP</sequence>
<reference evidence="3" key="1">
    <citation type="journal article" date="2021" name="PeerJ">
        <title>Extensive microbial diversity within the chicken gut microbiome revealed by metagenomics and culture.</title>
        <authorList>
            <person name="Gilroy R."/>
            <person name="Ravi A."/>
            <person name="Getino M."/>
            <person name="Pursley I."/>
            <person name="Horton D.L."/>
            <person name="Alikhan N.F."/>
            <person name="Baker D."/>
            <person name="Gharbi K."/>
            <person name="Hall N."/>
            <person name="Watson M."/>
            <person name="Adriaenssens E.M."/>
            <person name="Foster-Nyarko E."/>
            <person name="Jarju S."/>
            <person name="Secka A."/>
            <person name="Antonio M."/>
            <person name="Oren A."/>
            <person name="Chaudhuri R.R."/>
            <person name="La Ragione R."/>
            <person name="Hildebrand F."/>
            <person name="Pallen M.J."/>
        </authorList>
    </citation>
    <scope>NUCLEOTIDE SEQUENCE</scope>
    <source>
        <strain evidence="3">14975</strain>
    </source>
</reference>
<dbReference type="Proteomes" id="UP000823964">
    <property type="component" value="Unassembled WGS sequence"/>
</dbReference>
<dbReference type="AlphaFoldDB" id="A0A9D1VA78"/>
<feature type="domain" description="PA14" evidence="2">
    <location>
        <begin position="55"/>
        <end position="251"/>
    </location>
</feature>
<comment type="caution">
    <text evidence="3">The sequence shown here is derived from an EMBL/GenBank/DDBJ whole genome shotgun (WGS) entry which is preliminary data.</text>
</comment>
<dbReference type="PROSITE" id="PS51820">
    <property type="entry name" value="PA14"/>
    <property type="match status" value="1"/>
</dbReference>
<evidence type="ECO:0000259" key="2">
    <source>
        <dbReference type="PROSITE" id="PS51820"/>
    </source>
</evidence>
<organism evidence="3 4">
    <name type="scientific">Candidatus Akkermansia intestinigallinarum</name>
    <dbReference type="NCBI Taxonomy" id="2838431"/>
    <lineage>
        <taxon>Bacteria</taxon>
        <taxon>Pseudomonadati</taxon>
        <taxon>Verrucomicrobiota</taxon>
        <taxon>Verrucomicrobiia</taxon>
        <taxon>Verrucomicrobiales</taxon>
        <taxon>Akkermansiaceae</taxon>
        <taxon>Akkermansia</taxon>
    </lineage>
</organism>